<dbReference type="InterPro" id="IPR050256">
    <property type="entry name" value="Glycosyltransferase_2"/>
</dbReference>
<keyword evidence="5" id="KW-1185">Reference proteome</keyword>
<dbReference type="SUPFAM" id="SSF53448">
    <property type="entry name" value="Nucleotide-diphospho-sugar transferases"/>
    <property type="match status" value="1"/>
</dbReference>
<dbReference type="InterPro" id="IPR029044">
    <property type="entry name" value="Nucleotide-diphossugar_trans"/>
</dbReference>
<dbReference type="EMBL" id="FONV01000005">
    <property type="protein sequence ID" value="SFF02065.1"/>
    <property type="molecule type" value="Genomic_DNA"/>
</dbReference>
<evidence type="ECO:0000256" key="1">
    <source>
        <dbReference type="ARBA" id="ARBA00006739"/>
    </source>
</evidence>
<feature type="region of interest" description="Disordered" evidence="2">
    <location>
        <begin position="106"/>
        <end position="165"/>
    </location>
</feature>
<evidence type="ECO:0000259" key="3">
    <source>
        <dbReference type="Pfam" id="PF00535"/>
    </source>
</evidence>
<feature type="compositionally biased region" description="Polar residues" evidence="2">
    <location>
        <begin position="396"/>
        <end position="405"/>
    </location>
</feature>
<feature type="region of interest" description="Disordered" evidence="2">
    <location>
        <begin position="284"/>
        <end position="492"/>
    </location>
</feature>
<protein>
    <submittedName>
        <fullName evidence="4">Glycosyl transferase family 2</fullName>
    </submittedName>
</protein>
<evidence type="ECO:0000313" key="4">
    <source>
        <dbReference type="EMBL" id="SFF02065.1"/>
    </source>
</evidence>
<sequence>MPVPQLPSVSVVIPLTSLSRLPLLFAGLPPVGEIIVVVGPGDDTVLPLPRAARVIRQTRHGAGNAIACGVAAATGDVIVTLPGDGSCDPSELPRLVEALAPAPHQQFLPGADRPSAPGLPLASGSGRPAAPGLPFRSGRPAAPGLPFRSGRPAGPGGGRFSDTDEGSLSVAGAEVAEGVRAARRSDLILLWFMSVLLGCRPSGPGTGFRAFRRENAGLLGLPPVAGTDPAHGDGRDIEPLLAARSRAAGLRLAEVPVSHYPQIGRGIFLPGLAAIIRERLTRRRAPHTSGEESIVVLTGGPSYRPSGSSAHRATGGSSHRSPGGPSHLSADDAFSRPRWSTSSRTESGASSPSALGPYFAGPVNAPRKPATGHRPTDPAVRRWPAPNRIAAAATDRPNSVATDHPNSAGIGVAERRRGGDRRGPERRRADTTPDRRSATGRPGNDRPNADSPIRRRWRESQTDLNLGRRPDLRVINGEGSGSGGARGHLRSV</sequence>
<accession>A0A1I2FA43</accession>
<keyword evidence="4" id="KW-0808">Transferase</keyword>
<dbReference type="InterPro" id="IPR001173">
    <property type="entry name" value="Glyco_trans_2-like"/>
</dbReference>
<feature type="compositionally biased region" description="Low complexity" evidence="2">
    <location>
        <begin position="340"/>
        <end position="354"/>
    </location>
</feature>
<dbReference type="Gene3D" id="3.90.550.10">
    <property type="entry name" value="Spore Coat Polysaccharide Biosynthesis Protein SpsA, Chain A"/>
    <property type="match status" value="1"/>
</dbReference>
<dbReference type="PANTHER" id="PTHR48090">
    <property type="entry name" value="UNDECAPRENYL-PHOSPHATE 4-DEOXY-4-FORMAMIDO-L-ARABINOSE TRANSFERASE-RELATED"/>
    <property type="match status" value="1"/>
</dbReference>
<organism evidence="4 5">
    <name type="scientific">Actinoplanes philippinensis</name>
    <dbReference type="NCBI Taxonomy" id="35752"/>
    <lineage>
        <taxon>Bacteria</taxon>
        <taxon>Bacillati</taxon>
        <taxon>Actinomycetota</taxon>
        <taxon>Actinomycetes</taxon>
        <taxon>Micromonosporales</taxon>
        <taxon>Micromonosporaceae</taxon>
        <taxon>Actinoplanes</taxon>
    </lineage>
</organism>
<dbReference type="STRING" id="35752.SAMN05421541_105233"/>
<name>A0A1I2FA43_9ACTN</name>
<feature type="compositionally biased region" description="Low complexity" evidence="2">
    <location>
        <begin position="315"/>
        <end position="327"/>
    </location>
</feature>
<dbReference type="PANTHER" id="PTHR48090:SF7">
    <property type="entry name" value="RFBJ PROTEIN"/>
    <property type="match status" value="1"/>
</dbReference>
<evidence type="ECO:0000256" key="2">
    <source>
        <dbReference type="SAM" id="MobiDB-lite"/>
    </source>
</evidence>
<dbReference type="Pfam" id="PF00535">
    <property type="entry name" value="Glycos_transf_2"/>
    <property type="match status" value="1"/>
</dbReference>
<feature type="compositionally biased region" description="Basic and acidic residues" evidence="2">
    <location>
        <begin position="458"/>
        <end position="472"/>
    </location>
</feature>
<proteinExistence type="inferred from homology"/>
<feature type="domain" description="Glycosyltransferase 2-like" evidence="3">
    <location>
        <begin position="42"/>
        <end position="115"/>
    </location>
</feature>
<dbReference type="AlphaFoldDB" id="A0A1I2FA43"/>
<reference evidence="4 5" key="1">
    <citation type="submission" date="2016-10" db="EMBL/GenBank/DDBJ databases">
        <authorList>
            <person name="de Groot N.N."/>
        </authorList>
    </citation>
    <scope>NUCLEOTIDE SEQUENCE [LARGE SCALE GENOMIC DNA]</scope>
    <source>
        <strain evidence="4 5">DSM 43019</strain>
    </source>
</reference>
<comment type="similarity">
    <text evidence="1">Belongs to the glycosyltransferase 2 family.</text>
</comment>
<dbReference type="GO" id="GO:0016740">
    <property type="term" value="F:transferase activity"/>
    <property type="evidence" value="ECO:0007669"/>
    <property type="project" value="UniProtKB-KW"/>
</dbReference>
<feature type="compositionally biased region" description="Basic and acidic residues" evidence="2">
    <location>
        <begin position="413"/>
        <end position="448"/>
    </location>
</feature>
<dbReference type="Proteomes" id="UP000199645">
    <property type="component" value="Unassembled WGS sequence"/>
</dbReference>
<evidence type="ECO:0000313" key="5">
    <source>
        <dbReference type="Proteomes" id="UP000199645"/>
    </source>
</evidence>
<gene>
    <name evidence="4" type="ORF">SAMN05421541_105233</name>
</gene>